<keyword evidence="3" id="KW-0547">Nucleotide-binding</keyword>
<keyword evidence="8" id="KW-1185">Reference proteome</keyword>
<evidence type="ECO:0000256" key="3">
    <source>
        <dbReference type="ARBA" id="ARBA00022741"/>
    </source>
</evidence>
<evidence type="ECO:0000256" key="4">
    <source>
        <dbReference type="ARBA" id="ARBA00022840"/>
    </source>
</evidence>
<accession>A0ABZ1BSL8</accession>
<dbReference type="GO" id="GO:0005524">
    <property type="term" value="F:ATP binding"/>
    <property type="evidence" value="ECO:0007669"/>
    <property type="project" value="UniProtKB-KW"/>
</dbReference>
<dbReference type="Pfam" id="PF13732">
    <property type="entry name" value="DrrA1-3_C"/>
    <property type="match status" value="1"/>
</dbReference>
<comment type="subcellular location">
    <subcellularLocation>
        <location evidence="1">Cell membrane</location>
        <topology evidence="1">Peripheral membrane protein</topology>
        <orientation evidence="1">Cytoplasmic side</orientation>
    </subcellularLocation>
</comment>
<dbReference type="PANTHER" id="PTHR43582">
    <property type="entry name" value="LINEARMYCIN RESISTANCE ATP-BINDING PROTEIN LNRL"/>
    <property type="match status" value="1"/>
</dbReference>
<evidence type="ECO:0000313" key="7">
    <source>
        <dbReference type="EMBL" id="WRP15608.1"/>
    </source>
</evidence>
<reference evidence="8" key="1">
    <citation type="submission" date="2023-12" db="EMBL/GenBank/DDBJ databases">
        <title>Novel isolates from deep terrestrial aquifers shed light on the physiology and ecology of the class Limnochordia.</title>
        <authorList>
            <person name="Karnachuk O.V."/>
            <person name="Lukina A.P."/>
            <person name="Avakyan M.R."/>
            <person name="Kadnikov V."/>
            <person name="Begmatov S."/>
            <person name="Beletsky A.V."/>
            <person name="Mardanov A.V."/>
            <person name="Ravin N.V."/>
        </authorList>
    </citation>
    <scope>NUCLEOTIDE SEQUENCE [LARGE SCALE GENOMIC DNA]</scope>
    <source>
        <strain evidence="8">LN</strain>
    </source>
</reference>
<dbReference type="PROSITE" id="PS50893">
    <property type="entry name" value="ABC_TRANSPORTER_2"/>
    <property type="match status" value="1"/>
</dbReference>
<dbReference type="InterPro" id="IPR017871">
    <property type="entry name" value="ABC_transporter-like_CS"/>
</dbReference>
<proteinExistence type="inferred from homology"/>
<gene>
    <name evidence="7" type="ORF">VLY81_05450</name>
</gene>
<dbReference type="PANTHER" id="PTHR43582:SF2">
    <property type="entry name" value="LINEARMYCIN RESISTANCE ATP-BINDING PROTEIN LNRL"/>
    <property type="match status" value="1"/>
</dbReference>
<sequence>MSPRTMAGDGARPVIEVRGLTRRYGLLTAVDGVDFEVRDGEIFGFLGPNGAGKTTTIGMLCTLLRPTSGRAIIAGHDVVERPHDVRRSIGLIFQEPALDDRLTAWENLKFHAMLYDVPAAEFRRRAAEVLGMVDLADRARSVVRTFSGGMRRRLEIARGLLHRPRVLFLDEPTIGLDPQTRRHIWRYIVDLRQQEGLTLFLTTHYMEEAEICDRIAIIDHGRIVALDTPDNLKRMVGGDLVTVRAADLDGAEERIRQSFGLPVRRGPEGELLVEVERGDRFIPQLMTALNGDGRAIEVHSVGLRRPTLEDVFVKLTGHAIRDEEAGPGELWRTHVAMRRRRA</sequence>
<dbReference type="Proteomes" id="UP001333102">
    <property type="component" value="Chromosome"/>
</dbReference>
<dbReference type="SMART" id="SM00382">
    <property type="entry name" value="AAA"/>
    <property type="match status" value="1"/>
</dbReference>
<feature type="domain" description="ABC transporter" evidence="6">
    <location>
        <begin position="15"/>
        <end position="245"/>
    </location>
</feature>
<evidence type="ECO:0000256" key="2">
    <source>
        <dbReference type="ARBA" id="ARBA00022448"/>
    </source>
</evidence>
<evidence type="ECO:0000313" key="8">
    <source>
        <dbReference type="Proteomes" id="UP001333102"/>
    </source>
</evidence>
<keyword evidence="2" id="KW-0813">Transport</keyword>
<protein>
    <submittedName>
        <fullName evidence="7">ATP-binding cassette domain-containing protein</fullName>
    </submittedName>
</protein>
<organism evidence="7 8">
    <name type="scientific">Geochorda subterranea</name>
    <dbReference type="NCBI Taxonomy" id="3109564"/>
    <lineage>
        <taxon>Bacteria</taxon>
        <taxon>Bacillati</taxon>
        <taxon>Bacillota</taxon>
        <taxon>Limnochordia</taxon>
        <taxon>Limnochordales</taxon>
        <taxon>Geochordaceae</taxon>
        <taxon>Geochorda</taxon>
    </lineage>
</organism>
<dbReference type="InterPro" id="IPR003439">
    <property type="entry name" value="ABC_transporter-like_ATP-bd"/>
</dbReference>
<evidence type="ECO:0000256" key="1">
    <source>
        <dbReference type="ARBA" id="ARBA00004413"/>
    </source>
</evidence>
<evidence type="ECO:0000259" key="6">
    <source>
        <dbReference type="PROSITE" id="PS50893"/>
    </source>
</evidence>
<name>A0ABZ1BSL8_9FIRM</name>
<dbReference type="PROSITE" id="PS00211">
    <property type="entry name" value="ABC_TRANSPORTER_1"/>
    <property type="match status" value="1"/>
</dbReference>
<dbReference type="RefSeq" id="WP_324670014.1">
    <property type="nucleotide sequence ID" value="NZ_CP141614.1"/>
</dbReference>
<dbReference type="Gene3D" id="3.40.50.300">
    <property type="entry name" value="P-loop containing nucleotide triphosphate hydrolases"/>
    <property type="match status" value="1"/>
</dbReference>
<keyword evidence="4 7" id="KW-0067">ATP-binding</keyword>
<dbReference type="InterPro" id="IPR025302">
    <property type="entry name" value="DrrA1/2-like_C"/>
</dbReference>
<evidence type="ECO:0000256" key="5">
    <source>
        <dbReference type="ARBA" id="ARBA00049985"/>
    </source>
</evidence>
<comment type="similarity">
    <text evidence="5">Belongs to the ABC transporter superfamily. Drug exporter-1 (DrugE1) (TC 3.A.1.105) family.</text>
</comment>
<dbReference type="Pfam" id="PF00005">
    <property type="entry name" value="ABC_tran"/>
    <property type="match status" value="1"/>
</dbReference>
<dbReference type="InterPro" id="IPR005894">
    <property type="entry name" value="DrrA"/>
</dbReference>
<dbReference type="NCBIfam" id="TIGR01188">
    <property type="entry name" value="drrA"/>
    <property type="match status" value="1"/>
</dbReference>
<dbReference type="EMBL" id="CP141614">
    <property type="protein sequence ID" value="WRP15608.1"/>
    <property type="molecule type" value="Genomic_DNA"/>
</dbReference>
<dbReference type="InterPro" id="IPR003593">
    <property type="entry name" value="AAA+_ATPase"/>
</dbReference>
<dbReference type="InterPro" id="IPR027417">
    <property type="entry name" value="P-loop_NTPase"/>
</dbReference>
<dbReference type="SUPFAM" id="SSF52540">
    <property type="entry name" value="P-loop containing nucleoside triphosphate hydrolases"/>
    <property type="match status" value="1"/>
</dbReference>